<dbReference type="PANTHER" id="PTHR48105">
    <property type="entry name" value="THIOREDOXIN REDUCTASE 1-RELATED-RELATED"/>
    <property type="match status" value="1"/>
</dbReference>
<sequence>MTNYDTIIIGAGPAGIQAGLFLGRAQVKTILIGMPEKGALAYGKIISNYFGLPDDPPGLTLLQNGVEQLKRCGSEFLRDEVVDLKQSKDGFEVTTATLKIFNSKTVIIATGAYIPSAGIRGEKNFLGKGVHTCVACDGPLFKKKKVAVVGNGPHAAEEALELATFTDKITIYSQGSPWEIGEALLAKLKEKNIPLSDKRITEVAGAPLLKSAKFSDGAEEAFEGLFLALGTAGGTTFSNKLGLEQKDGFIKIDKDGKTSVKGVWAAGGVTGGNLQISKSVGDGCNAAISIIRTLKGIENYVDQT</sequence>
<evidence type="ECO:0000259" key="3">
    <source>
        <dbReference type="Pfam" id="PF07992"/>
    </source>
</evidence>
<organism evidence="4 5">
    <name type="scientific">Candidatus Uhrbacteria bacterium RIFCSPHIGHO2_02_FULL_57_19</name>
    <dbReference type="NCBI Taxonomy" id="1802391"/>
    <lineage>
        <taxon>Bacteria</taxon>
        <taxon>Candidatus Uhriibacteriota</taxon>
    </lineage>
</organism>
<evidence type="ECO:0000256" key="1">
    <source>
        <dbReference type="ARBA" id="ARBA00022630"/>
    </source>
</evidence>
<dbReference type="Proteomes" id="UP000176303">
    <property type="component" value="Unassembled WGS sequence"/>
</dbReference>
<keyword evidence="2" id="KW-0560">Oxidoreductase</keyword>
<evidence type="ECO:0000313" key="5">
    <source>
        <dbReference type="Proteomes" id="UP000176303"/>
    </source>
</evidence>
<dbReference type="SUPFAM" id="SSF51905">
    <property type="entry name" value="FAD/NAD(P)-binding domain"/>
    <property type="match status" value="1"/>
</dbReference>
<dbReference type="Pfam" id="PF07992">
    <property type="entry name" value="Pyr_redox_2"/>
    <property type="match status" value="1"/>
</dbReference>
<dbReference type="InterPro" id="IPR050097">
    <property type="entry name" value="Ferredoxin-NADP_redctase_2"/>
</dbReference>
<gene>
    <name evidence="4" type="ORF">A3D72_03080</name>
</gene>
<proteinExistence type="predicted"/>
<comment type="caution">
    <text evidence="4">The sequence shown here is derived from an EMBL/GenBank/DDBJ whole genome shotgun (WGS) entry which is preliminary data.</text>
</comment>
<feature type="domain" description="FAD/NAD(P)-binding" evidence="3">
    <location>
        <begin position="4"/>
        <end position="276"/>
    </location>
</feature>
<dbReference type="AlphaFoldDB" id="A0A1F7U650"/>
<dbReference type="GO" id="GO:0016491">
    <property type="term" value="F:oxidoreductase activity"/>
    <property type="evidence" value="ECO:0007669"/>
    <property type="project" value="UniProtKB-KW"/>
</dbReference>
<dbReference type="STRING" id="1802391.A3D72_03080"/>
<dbReference type="PRINTS" id="PR00368">
    <property type="entry name" value="FADPNR"/>
</dbReference>
<reference evidence="4 5" key="1">
    <citation type="journal article" date="2016" name="Nat. Commun.">
        <title>Thousands of microbial genomes shed light on interconnected biogeochemical processes in an aquifer system.</title>
        <authorList>
            <person name="Anantharaman K."/>
            <person name="Brown C.T."/>
            <person name="Hug L.A."/>
            <person name="Sharon I."/>
            <person name="Castelle C.J."/>
            <person name="Probst A.J."/>
            <person name="Thomas B.C."/>
            <person name="Singh A."/>
            <person name="Wilkins M.J."/>
            <person name="Karaoz U."/>
            <person name="Brodie E.L."/>
            <person name="Williams K.H."/>
            <person name="Hubbard S.S."/>
            <person name="Banfield J.F."/>
        </authorList>
    </citation>
    <scope>NUCLEOTIDE SEQUENCE [LARGE SCALE GENOMIC DNA]</scope>
</reference>
<dbReference type="InterPro" id="IPR036188">
    <property type="entry name" value="FAD/NAD-bd_sf"/>
</dbReference>
<accession>A0A1F7U650</accession>
<dbReference type="EMBL" id="MGDZ01000022">
    <property type="protein sequence ID" value="OGL73722.1"/>
    <property type="molecule type" value="Genomic_DNA"/>
</dbReference>
<dbReference type="InterPro" id="IPR023753">
    <property type="entry name" value="FAD/NAD-binding_dom"/>
</dbReference>
<dbReference type="Gene3D" id="3.50.50.60">
    <property type="entry name" value="FAD/NAD(P)-binding domain"/>
    <property type="match status" value="2"/>
</dbReference>
<name>A0A1F7U650_9BACT</name>
<keyword evidence="1" id="KW-0285">Flavoprotein</keyword>
<evidence type="ECO:0000313" key="4">
    <source>
        <dbReference type="EMBL" id="OGL73722.1"/>
    </source>
</evidence>
<dbReference type="PRINTS" id="PR00469">
    <property type="entry name" value="PNDRDTASEII"/>
</dbReference>
<evidence type="ECO:0000256" key="2">
    <source>
        <dbReference type="ARBA" id="ARBA00023002"/>
    </source>
</evidence>
<protein>
    <recommendedName>
        <fullName evidence="3">FAD/NAD(P)-binding domain-containing protein</fullName>
    </recommendedName>
</protein>